<name>A0A151WS55_9HYME</name>
<evidence type="ECO:0000313" key="2">
    <source>
        <dbReference type="Proteomes" id="UP000075809"/>
    </source>
</evidence>
<keyword evidence="2" id="KW-1185">Reference proteome</keyword>
<protein>
    <submittedName>
        <fullName evidence="1">Uncharacterized protein</fullName>
    </submittedName>
</protein>
<accession>A0A151WS55</accession>
<dbReference type="STRING" id="64791.A0A151WS55"/>
<proteinExistence type="predicted"/>
<sequence>MNNGIIPVLGANTVVTPENIKILDECNDDDFNIDDKKYEIEVLVASKVNENIRNAGYLAKHNGHFEKVHKYPITGTGHFDIMWLRYNSSHRNCIYRCIFYRKQV</sequence>
<gene>
    <name evidence="1" type="ORF">ALC60_10219</name>
</gene>
<organism evidence="1 2">
    <name type="scientific">Mycetomoellerius zeteki</name>
    <dbReference type="NCBI Taxonomy" id="64791"/>
    <lineage>
        <taxon>Eukaryota</taxon>
        <taxon>Metazoa</taxon>
        <taxon>Ecdysozoa</taxon>
        <taxon>Arthropoda</taxon>
        <taxon>Hexapoda</taxon>
        <taxon>Insecta</taxon>
        <taxon>Pterygota</taxon>
        <taxon>Neoptera</taxon>
        <taxon>Endopterygota</taxon>
        <taxon>Hymenoptera</taxon>
        <taxon>Apocrita</taxon>
        <taxon>Aculeata</taxon>
        <taxon>Formicoidea</taxon>
        <taxon>Formicidae</taxon>
        <taxon>Myrmicinae</taxon>
        <taxon>Mycetomoellerius</taxon>
    </lineage>
</organism>
<dbReference type="AlphaFoldDB" id="A0A151WS55"/>
<reference evidence="1 2" key="1">
    <citation type="submission" date="2015-09" db="EMBL/GenBank/DDBJ databases">
        <title>Trachymyrmex zeteki WGS genome.</title>
        <authorList>
            <person name="Nygaard S."/>
            <person name="Hu H."/>
            <person name="Boomsma J."/>
            <person name="Zhang G."/>
        </authorList>
    </citation>
    <scope>NUCLEOTIDE SEQUENCE [LARGE SCALE GENOMIC DNA]</scope>
    <source>
        <strain evidence="1">Tzet28-1</strain>
        <tissue evidence="1">Whole body</tissue>
    </source>
</reference>
<dbReference type="Proteomes" id="UP000075809">
    <property type="component" value="Unassembled WGS sequence"/>
</dbReference>
<dbReference type="EMBL" id="KQ982788">
    <property type="protein sequence ID" value="KYQ50690.1"/>
    <property type="molecule type" value="Genomic_DNA"/>
</dbReference>
<evidence type="ECO:0000313" key="1">
    <source>
        <dbReference type="EMBL" id="KYQ50690.1"/>
    </source>
</evidence>